<feature type="domain" description="ANTAR" evidence="1">
    <location>
        <begin position="126"/>
        <end position="186"/>
    </location>
</feature>
<dbReference type="Gene3D" id="3.40.50.2300">
    <property type="match status" value="1"/>
</dbReference>
<protein>
    <recommendedName>
        <fullName evidence="1">ANTAR domain-containing protein</fullName>
    </recommendedName>
</protein>
<organism evidence="2">
    <name type="scientific">marine sediment metagenome</name>
    <dbReference type="NCBI Taxonomy" id="412755"/>
    <lineage>
        <taxon>unclassified sequences</taxon>
        <taxon>metagenomes</taxon>
        <taxon>ecological metagenomes</taxon>
    </lineage>
</organism>
<dbReference type="EMBL" id="LAZR01000572">
    <property type="protein sequence ID" value="KKN63951.1"/>
    <property type="molecule type" value="Genomic_DNA"/>
</dbReference>
<sequence length="199" mass="21773">MKKQIDIAGLEGARAIVLHPEHDRLPVMLRQLRAIGLEVESAWPTLPASAITADFTLYDTDAGHDEQFPWPAGHAPMPMIALVGSEAPGRIEWASRTGADALLVKPLVASGVFASLLMARQSFERRKALLAEVEALRERLSARQTIVRAVSLLAKKTGSEATAYDDLRQLAMAWQMTMEDAAVQIVQHNETTGAYRDCS</sequence>
<dbReference type="Gene3D" id="1.10.10.10">
    <property type="entry name" value="Winged helix-like DNA-binding domain superfamily/Winged helix DNA-binding domain"/>
    <property type="match status" value="1"/>
</dbReference>
<dbReference type="InterPro" id="IPR008327">
    <property type="entry name" value="Sig_transdc_resp-reg_antiterm"/>
</dbReference>
<dbReference type="InterPro" id="IPR049021">
    <property type="entry name" value="AmiR_N"/>
</dbReference>
<dbReference type="SUPFAM" id="SSF52172">
    <property type="entry name" value="CheY-like"/>
    <property type="match status" value="1"/>
</dbReference>
<dbReference type="Pfam" id="PF03861">
    <property type="entry name" value="ANTAR"/>
    <property type="match status" value="1"/>
</dbReference>
<proteinExistence type="predicted"/>
<dbReference type="InterPro" id="IPR036388">
    <property type="entry name" value="WH-like_DNA-bd_sf"/>
</dbReference>
<gene>
    <name evidence="2" type="ORF">LCGC14_0496400</name>
</gene>
<reference evidence="2" key="1">
    <citation type="journal article" date="2015" name="Nature">
        <title>Complex archaea that bridge the gap between prokaryotes and eukaryotes.</title>
        <authorList>
            <person name="Spang A."/>
            <person name="Saw J.H."/>
            <person name="Jorgensen S.L."/>
            <person name="Zaremba-Niedzwiedzka K."/>
            <person name="Martijn J."/>
            <person name="Lind A.E."/>
            <person name="van Eijk R."/>
            <person name="Schleper C."/>
            <person name="Guy L."/>
            <person name="Ettema T.J."/>
        </authorList>
    </citation>
    <scope>NUCLEOTIDE SEQUENCE</scope>
</reference>
<evidence type="ECO:0000259" key="1">
    <source>
        <dbReference type="PROSITE" id="PS50921"/>
    </source>
</evidence>
<dbReference type="AlphaFoldDB" id="A0A0F9US03"/>
<dbReference type="InterPro" id="IPR005561">
    <property type="entry name" value="ANTAR"/>
</dbReference>
<dbReference type="PROSITE" id="PS50921">
    <property type="entry name" value="ANTAR"/>
    <property type="match status" value="1"/>
</dbReference>
<dbReference type="Pfam" id="PF21332">
    <property type="entry name" value="AmiR_N"/>
    <property type="match status" value="1"/>
</dbReference>
<evidence type="ECO:0000313" key="2">
    <source>
        <dbReference type="EMBL" id="KKN63951.1"/>
    </source>
</evidence>
<accession>A0A0F9US03</accession>
<dbReference type="GO" id="GO:0003723">
    <property type="term" value="F:RNA binding"/>
    <property type="evidence" value="ECO:0007669"/>
    <property type="project" value="InterPro"/>
</dbReference>
<dbReference type="SMART" id="SM01012">
    <property type="entry name" value="ANTAR"/>
    <property type="match status" value="1"/>
</dbReference>
<dbReference type="InterPro" id="IPR011006">
    <property type="entry name" value="CheY-like_superfamily"/>
</dbReference>
<dbReference type="PIRSF" id="PIRSF036382">
    <property type="entry name" value="RR_antiterm"/>
    <property type="match status" value="1"/>
</dbReference>
<comment type="caution">
    <text evidence="2">The sequence shown here is derived from an EMBL/GenBank/DDBJ whole genome shotgun (WGS) entry which is preliminary data.</text>
</comment>
<name>A0A0F9US03_9ZZZZ</name>